<reference evidence="3" key="2">
    <citation type="submission" date="2015-08" db="EMBL/GenBank/DDBJ databases">
        <title>Complete genome sequence of Piscirickettsia salmonis strain PM32597B1.</title>
        <authorList>
            <person name="Bohle H."/>
            <person name="Henriquez P."/>
            <person name="Navas E."/>
            <person name="Grothusen H."/>
            <person name="Bustamante F."/>
            <person name="Bustos P."/>
            <person name="Bustos P."/>
            <person name="Mancilla M."/>
        </authorList>
    </citation>
    <scope>NUCLEOTIDE SEQUENCE</scope>
    <source>
        <strain evidence="3">PM32597B1</strain>
    </source>
</reference>
<reference evidence="3 5" key="1">
    <citation type="journal article" date="2014" name="Genome Announc.">
        <title>Comparative Genome Analysis of Two Isolates of the Fish Pathogen Piscirickettsia salmonis from Different Hosts Reveals Major Differences in Virulence-Associated Secretion Systems.</title>
        <authorList>
            <person name="Bohle H."/>
            <person name="Henriquez P."/>
            <person name="Grothusen H."/>
            <person name="Navas E."/>
            <person name="Sandoval A."/>
            <person name="Bustamante F."/>
            <person name="Bustos P."/>
            <person name="Mancilla M."/>
        </authorList>
    </citation>
    <scope>NUCLEOTIDE SEQUENCE [LARGE SCALE GENOMIC DNA]</scope>
    <source>
        <strain evidence="5">B1-32597</strain>
        <strain evidence="3">PM32597B1</strain>
    </source>
</reference>
<dbReference type="Proteomes" id="UP000029558">
    <property type="component" value="Chromosome"/>
</dbReference>
<dbReference type="InterPro" id="IPR027385">
    <property type="entry name" value="Beta-barrel_OMP"/>
</dbReference>
<protein>
    <submittedName>
        <fullName evidence="3">Outer membrane protein A</fullName>
    </submittedName>
</protein>
<dbReference type="Pfam" id="PF13505">
    <property type="entry name" value="OMP_b-brl"/>
    <property type="match status" value="1"/>
</dbReference>
<evidence type="ECO:0000313" key="4">
    <source>
        <dbReference type="EMBL" id="QGO07071.1"/>
    </source>
</evidence>
<dbReference type="GeneID" id="66739869"/>
<accession>A0A095BES0</accession>
<dbReference type="RefSeq" id="WP_017377818.1">
    <property type="nucleotide sequence ID" value="NZ_CP012508.1"/>
</dbReference>
<sequence length="214" mass="23631">MVIKFSILSVIISMLVSICSYGKGIDQQDTNISPVLADSRLGVYFGGQIVPYGHDLPEGASISDTLFGSRSIGLGAVLGYQFNRYFSLEGSFYYYNGSSGNTYSGDTSIGPEHHYLYSGAINAKFLYPVSRRFTVFGLTGIALTHEDTYNKVIYSPSSSTVMVDQQNNRLMPQVGVGMEFYLTPGFSLSSSMIYMFKNNINSITYFPIGVNYHF</sequence>
<gene>
    <name evidence="3" type="ORF">KU39_558</name>
    <name evidence="4" type="ORF">Psal009_03008</name>
</gene>
<dbReference type="OrthoDB" id="7620169at2"/>
<keyword evidence="1" id="KW-0732">Signal</keyword>
<evidence type="ECO:0000259" key="2">
    <source>
        <dbReference type="Pfam" id="PF13505"/>
    </source>
</evidence>
<proteinExistence type="predicted"/>
<evidence type="ECO:0000256" key="1">
    <source>
        <dbReference type="ARBA" id="ARBA00022729"/>
    </source>
</evidence>
<dbReference type="EMBL" id="CP012508">
    <property type="protein sequence ID" value="ALB21742.1"/>
    <property type="molecule type" value="Genomic_DNA"/>
</dbReference>
<dbReference type="Gene3D" id="2.40.160.20">
    <property type="match status" value="1"/>
</dbReference>
<dbReference type="AlphaFoldDB" id="A0A095BES0"/>
<evidence type="ECO:0000313" key="6">
    <source>
        <dbReference type="Proteomes" id="UP000422232"/>
    </source>
</evidence>
<evidence type="ECO:0000313" key="3">
    <source>
        <dbReference type="EMBL" id="ALB21742.1"/>
    </source>
</evidence>
<organism evidence="3 5">
    <name type="scientific">Piscirickettsia salmonis</name>
    <dbReference type="NCBI Taxonomy" id="1238"/>
    <lineage>
        <taxon>Bacteria</taxon>
        <taxon>Pseudomonadati</taxon>
        <taxon>Pseudomonadota</taxon>
        <taxon>Gammaproteobacteria</taxon>
        <taxon>Thiotrichales</taxon>
        <taxon>Piscirickettsiaceae</taxon>
        <taxon>Piscirickettsia</taxon>
    </lineage>
</organism>
<feature type="domain" description="Outer membrane protein beta-barrel" evidence="2">
    <location>
        <begin position="39"/>
        <end position="214"/>
    </location>
</feature>
<name>A0A095BES0_PISSA</name>
<dbReference type="SUPFAM" id="SSF56925">
    <property type="entry name" value="OMPA-like"/>
    <property type="match status" value="1"/>
</dbReference>
<evidence type="ECO:0000313" key="5">
    <source>
        <dbReference type="Proteomes" id="UP000029558"/>
    </source>
</evidence>
<reference evidence="4 6" key="3">
    <citation type="submission" date="2019-04" db="EMBL/GenBank/DDBJ databases">
        <title>Complete genome sequencing of Piscirickettsia salmonis strain Psal-009.</title>
        <authorList>
            <person name="Schober I."/>
            <person name="Bunk B."/>
            <person name="Sproer C."/>
            <person name="Carril G.P."/>
            <person name="Riedel T."/>
            <person name="Flores-Herrera P.A."/>
            <person name="Nourdin-Galindo G."/>
            <person name="Marshall S.H."/>
            <person name="Overmann J."/>
        </authorList>
    </citation>
    <scope>NUCLEOTIDE SEQUENCE [LARGE SCALE GENOMIC DNA]</scope>
    <source>
        <strain evidence="4 6">Psal-009</strain>
    </source>
</reference>
<keyword evidence="6" id="KW-1185">Reference proteome</keyword>
<dbReference type="Proteomes" id="UP000422232">
    <property type="component" value="Chromosome"/>
</dbReference>
<dbReference type="InterPro" id="IPR011250">
    <property type="entry name" value="OMP/PagP_B-barrel"/>
</dbReference>
<dbReference type="EMBL" id="CP038908">
    <property type="protein sequence ID" value="QGO07071.1"/>
    <property type="molecule type" value="Genomic_DNA"/>
</dbReference>